<feature type="domain" description="HTH luxR-type" evidence="4">
    <location>
        <begin position="131"/>
        <end position="196"/>
    </location>
</feature>
<name>A0A838ZMA5_9FLAO</name>
<dbReference type="Proteomes" id="UP000552241">
    <property type="component" value="Unassembled WGS sequence"/>
</dbReference>
<evidence type="ECO:0000256" key="2">
    <source>
        <dbReference type="ARBA" id="ARBA00023125"/>
    </source>
</evidence>
<protein>
    <submittedName>
        <fullName evidence="6">Response regulator transcription factor</fullName>
    </submittedName>
</protein>
<dbReference type="GO" id="GO:0000160">
    <property type="term" value="P:phosphorelay signal transduction system"/>
    <property type="evidence" value="ECO:0007669"/>
    <property type="project" value="InterPro"/>
</dbReference>
<dbReference type="PANTHER" id="PTHR44591:SF3">
    <property type="entry name" value="RESPONSE REGULATORY DOMAIN-CONTAINING PROTEIN"/>
    <property type="match status" value="1"/>
</dbReference>
<dbReference type="Pfam" id="PF00196">
    <property type="entry name" value="GerE"/>
    <property type="match status" value="1"/>
</dbReference>
<evidence type="ECO:0000256" key="1">
    <source>
        <dbReference type="ARBA" id="ARBA00022553"/>
    </source>
</evidence>
<dbReference type="AlphaFoldDB" id="A0A838ZMA5"/>
<dbReference type="InterPro" id="IPR011006">
    <property type="entry name" value="CheY-like_superfamily"/>
</dbReference>
<dbReference type="Pfam" id="PF00072">
    <property type="entry name" value="Response_reg"/>
    <property type="match status" value="1"/>
</dbReference>
<dbReference type="CDD" id="cd06170">
    <property type="entry name" value="LuxR_C_like"/>
    <property type="match status" value="1"/>
</dbReference>
<dbReference type="InterPro" id="IPR016032">
    <property type="entry name" value="Sig_transdc_resp-reg_C-effctor"/>
</dbReference>
<comment type="caution">
    <text evidence="6">The sequence shown here is derived from an EMBL/GenBank/DDBJ whole genome shotgun (WGS) entry which is preliminary data.</text>
</comment>
<dbReference type="InterPro" id="IPR000792">
    <property type="entry name" value="Tscrpt_reg_LuxR_C"/>
</dbReference>
<evidence type="ECO:0000313" key="6">
    <source>
        <dbReference type="EMBL" id="MBA5629654.1"/>
    </source>
</evidence>
<dbReference type="PANTHER" id="PTHR44591">
    <property type="entry name" value="STRESS RESPONSE REGULATOR PROTEIN 1"/>
    <property type="match status" value="1"/>
</dbReference>
<gene>
    <name evidence="6" type="ORF">HU137_07715</name>
</gene>
<evidence type="ECO:0000259" key="5">
    <source>
        <dbReference type="PROSITE" id="PS50110"/>
    </source>
</evidence>
<sequence>MKEKILIIEDEIIIANNLKIQLESQNFSAEIATSPEIAIGLSQEIDFQLVLTDINLEHEIDGIHLISKLNLKPSIPVIFLTAYSNREIISRAGNEQPYAFLIKPFHNEQLFLTIKMALLHSKKKFIHNPEKIQSDIKLGKRELEIIKLLSQSKTSEEIAEELNISPLTVSTHRKNIFRKTASKNMIELISLAVENRWI</sequence>
<feature type="modified residue" description="4-aspartylphosphate" evidence="3">
    <location>
        <position position="53"/>
    </location>
</feature>
<keyword evidence="7" id="KW-1185">Reference proteome</keyword>
<feature type="domain" description="Response regulatory" evidence="5">
    <location>
        <begin position="4"/>
        <end position="118"/>
    </location>
</feature>
<dbReference type="SUPFAM" id="SSF52172">
    <property type="entry name" value="CheY-like"/>
    <property type="match status" value="1"/>
</dbReference>
<dbReference type="InterPro" id="IPR050595">
    <property type="entry name" value="Bact_response_regulator"/>
</dbReference>
<evidence type="ECO:0000256" key="3">
    <source>
        <dbReference type="PROSITE-ProRule" id="PRU00169"/>
    </source>
</evidence>
<accession>A0A838ZMA5</accession>
<dbReference type="Gene3D" id="3.40.50.2300">
    <property type="match status" value="1"/>
</dbReference>
<dbReference type="SMART" id="SM00448">
    <property type="entry name" value="REC"/>
    <property type="match status" value="1"/>
</dbReference>
<dbReference type="GO" id="GO:0006355">
    <property type="term" value="P:regulation of DNA-templated transcription"/>
    <property type="evidence" value="ECO:0007669"/>
    <property type="project" value="InterPro"/>
</dbReference>
<proteinExistence type="predicted"/>
<dbReference type="EMBL" id="JACDZE010000001">
    <property type="protein sequence ID" value="MBA5629654.1"/>
    <property type="molecule type" value="Genomic_DNA"/>
</dbReference>
<keyword evidence="2" id="KW-0238">DNA-binding</keyword>
<evidence type="ECO:0000313" key="7">
    <source>
        <dbReference type="Proteomes" id="UP000552241"/>
    </source>
</evidence>
<dbReference type="InterPro" id="IPR001789">
    <property type="entry name" value="Sig_transdc_resp-reg_receiver"/>
</dbReference>
<dbReference type="Gene3D" id="1.10.10.10">
    <property type="entry name" value="Winged helix-like DNA-binding domain superfamily/Winged helix DNA-binding domain"/>
    <property type="match status" value="1"/>
</dbReference>
<organism evidence="6 7">
    <name type="scientific">Moheibacter lacus</name>
    <dbReference type="NCBI Taxonomy" id="2745851"/>
    <lineage>
        <taxon>Bacteria</taxon>
        <taxon>Pseudomonadati</taxon>
        <taxon>Bacteroidota</taxon>
        <taxon>Flavobacteriia</taxon>
        <taxon>Flavobacteriales</taxon>
        <taxon>Weeksellaceae</taxon>
        <taxon>Moheibacter</taxon>
    </lineage>
</organism>
<reference evidence="6 7" key="1">
    <citation type="submission" date="2020-07" db="EMBL/GenBank/DDBJ databases">
        <title>Moheibacter lacus sp. nov., a member of the family Flavobacteriaceae isolated from freshwater lake sediment.</title>
        <authorList>
            <person name="Liu Y."/>
        </authorList>
    </citation>
    <scope>NUCLEOTIDE SEQUENCE [LARGE SCALE GENOMIC DNA]</scope>
    <source>
        <strain evidence="6 7">BDHS18</strain>
    </source>
</reference>
<dbReference type="PROSITE" id="PS50110">
    <property type="entry name" value="RESPONSE_REGULATORY"/>
    <property type="match status" value="1"/>
</dbReference>
<dbReference type="RefSeq" id="WP_182043199.1">
    <property type="nucleotide sequence ID" value="NZ_JACDZE010000001.1"/>
</dbReference>
<dbReference type="PRINTS" id="PR00038">
    <property type="entry name" value="HTHLUXR"/>
</dbReference>
<keyword evidence="1 3" id="KW-0597">Phosphoprotein</keyword>
<dbReference type="GO" id="GO:0003677">
    <property type="term" value="F:DNA binding"/>
    <property type="evidence" value="ECO:0007669"/>
    <property type="project" value="UniProtKB-KW"/>
</dbReference>
<dbReference type="SUPFAM" id="SSF46894">
    <property type="entry name" value="C-terminal effector domain of the bipartite response regulators"/>
    <property type="match status" value="1"/>
</dbReference>
<dbReference type="SMART" id="SM00421">
    <property type="entry name" value="HTH_LUXR"/>
    <property type="match status" value="1"/>
</dbReference>
<dbReference type="PROSITE" id="PS50043">
    <property type="entry name" value="HTH_LUXR_2"/>
    <property type="match status" value="1"/>
</dbReference>
<evidence type="ECO:0000259" key="4">
    <source>
        <dbReference type="PROSITE" id="PS50043"/>
    </source>
</evidence>
<dbReference type="InterPro" id="IPR036388">
    <property type="entry name" value="WH-like_DNA-bd_sf"/>
</dbReference>